<reference evidence="1 2" key="1">
    <citation type="submission" date="2017-11" db="EMBL/GenBank/DDBJ databases">
        <title>Taxonomic description and genome sequences of Spirosoma HA7 sp. nov., isolated from pollen microhabitat of Corylus avellana.</title>
        <authorList>
            <person name="Ambika Manirajan B."/>
            <person name="Suarez C."/>
            <person name="Ratering S."/>
            <person name="Geissler-Plaum R."/>
            <person name="Cardinale M."/>
            <person name="Sylvia S."/>
        </authorList>
    </citation>
    <scope>NUCLEOTIDE SEQUENCE [LARGE SCALE GENOMIC DNA]</scope>
    <source>
        <strain evidence="1 2">HA7</strain>
    </source>
</reference>
<gene>
    <name evidence="1" type="ORF">CWM47_18930</name>
</gene>
<dbReference type="RefSeq" id="WP_100989786.1">
    <property type="nucleotide sequence ID" value="NZ_CP025096.1"/>
</dbReference>
<proteinExistence type="predicted"/>
<name>A0A2K8Z1K5_9BACT</name>
<evidence type="ECO:0000313" key="1">
    <source>
        <dbReference type="EMBL" id="AUD03719.1"/>
    </source>
</evidence>
<dbReference type="Proteomes" id="UP000232883">
    <property type="component" value="Chromosome"/>
</dbReference>
<organism evidence="1 2">
    <name type="scientific">Spirosoma pollinicola</name>
    <dbReference type="NCBI Taxonomy" id="2057025"/>
    <lineage>
        <taxon>Bacteria</taxon>
        <taxon>Pseudomonadati</taxon>
        <taxon>Bacteroidota</taxon>
        <taxon>Cytophagia</taxon>
        <taxon>Cytophagales</taxon>
        <taxon>Cytophagaceae</taxon>
        <taxon>Spirosoma</taxon>
    </lineage>
</organism>
<accession>A0A2K8Z1K5</accession>
<dbReference type="SUPFAM" id="SSF88723">
    <property type="entry name" value="PIN domain-like"/>
    <property type="match status" value="1"/>
</dbReference>
<dbReference type="KEGG" id="spir:CWM47_18930"/>
<dbReference type="Gene3D" id="3.40.50.1010">
    <property type="entry name" value="5'-nuclease"/>
    <property type="match status" value="1"/>
</dbReference>
<dbReference type="OrthoDB" id="676982at2"/>
<dbReference type="EMBL" id="CP025096">
    <property type="protein sequence ID" value="AUD03719.1"/>
    <property type="molecule type" value="Genomic_DNA"/>
</dbReference>
<dbReference type="AlphaFoldDB" id="A0A2K8Z1K5"/>
<keyword evidence="2" id="KW-1185">Reference proteome</keyword>
<dbReference type="InterPro" id="IPR029060">
    <property type="entry name" value="PIN-like_dom_sf"/>
</dbReference>
<evidence type="ECO:0000313" key="2">
    <source>
        <dbReference type="Proteomes" id="UP000232883"/>
    </source>
</evidence>
<sequence length="65" mass="7100">MGSRYLIDTNAIIDACIGLRKNLKIKLPDAIIAATALVHGRTIIIRNTKDFQAIAGLTCINLHEL</sequence>
<protein>
    <submittedName>
        <fullName evidence="1">Toxin-antitoxin system, toxin component, PIN domain protein</fullName>
    </submittedName>
</protein>